<dbReference type="Proteomes" id="UP001165085">
    <property type="component" value="Unassembled WGS sequence"/>
</dbReference>
<keyword evidence="1" id="KW-0732">Signal</keyword>
<dbReference type="OrthoDB" id="206761at2759"/>
<feature type="chain" id="PRO_5040775716" evidence="1">
    <location>
        <begin position="19"/>
        <end position="185"/>
    </location>
</feature>
<name>A0A9W7AN04_9STRA</name>
<gene>
    <name evidence="2" type="ORF">TrST_g4723</name>
</gene>
<accession>A0A9W7AN04</accession>
<proteinExistence type="predicted"/>
<evidence type="ECO:0000256" key="1">
    <source>
        <dbReference type="SAM" id="SignalP"/>
    </source>
</evidence>
<evidence type="ECO:0000313" key="3">
    <source>
        <dbReference type="Proteomes" id="UP001165085"/>
    </source>
</evidence>
<feature type="signal peptide" evidence="1">
    <location>
        <begin position="1"/>
        <end position="18"/>
    </location>
</feature>
<keyword evidence="3" id="KW-1185">Reference proteome</keyword>
<evidence type="ECO:0000313" key="2">
    <source>
        <dbReference type="EMBL" id="GMH73501.1"/>
    </source>
</evidence>
<protein>
    <submittedName>
        <fullName evidence="2">Uncharacterized protein</fullName>
    </submittedName>
</protein>
<dbReference type="EMBL" id="BRXY01000169">
    <property type="protein sequence ID" value="GMH73501.1"/>
    <property type="molecule type" value="Genomic_DNA"/>
</dbReference>
<reference evidence="3" key="1">
    <citation type="journal article" date="2023" name="Commun. Biol.">
        <title>Genome analysis of Parmales, the sister group of diatoms, reveals the evolutionary specialization of diatoms from phago-mixotrophs to photoautotrophs.</title>
        <authorList>
            <person name="Ban H."/>
            <person name="Sato S."/>
            <person name="Yoshikawa S."/>
            <person name="Yamada K."/>
            <person name="Nakamura Y."/>
            <person name="Ichinomiya M."/>
            <person name="Sato N."/>
            <person name="Blanc-Mathieu R."/>
            <person name="Endo H."/>
            <person name="Kuwata A."/>
            <person name="Ogata H."/>
        </authorList>
    </citation>
    <scope>NUCLEOTIDE SEQUENCE [LARGE SCALE GENOMIC DNA]</scope>
    <source>
        <strain evidence="3">NIES 3701</strain>
    </source>
</reference>
<sequence length="185" mass="19773">MLHTIVLAILTLSALVGSYSTNSAPSKKLFKPLQTSISSSRRSFFLTVPPTLLISSSPAFAAPSKALGASSASSLRSALSDLQTSKKFLDAKKYSDLSSYLSSSDSLNTLSSTFTSLVQSRQLTPEDTQAIGTIRTYGVAADVQIMYGGLMSALEGGDGKEIQKYWKRTEDSLKETVVILESSNL</sequence>
<comment type="caution">
    <text evidence="2">The sequence shown here is derived from an EMBL/GenBank/DDBJ whole genome shotgun (WGS) entry which is preliminary data.</text>
</comment>
<organism evidence="2 3">
    <name type="scientific">Triparma strigata</name>
    <dbReference type="NCBI Taxonomy" id="1606541"/>
    <lineage>
        <taxon>Eukaryota</taxon>
        <taxon>Sar</taxon>
        <taxon>Stramenopiles</taxon>
        <taxon>Ochrophyta</taxon>
        <taxon>Bolidophyceae</taxon>
        <taxon>Parmales</taxon>
        <taxon>Triparmaceae</taxon>
        <taxon>Triparma</taxon>
    </lineage>
</organism>
<dbReference type="AlphaFoldDB" id="A0A9W7AN04"/>